<dbReference type="PANTHER" id="PTHR30572:SF4">
    <property type="entry name" value="ABC TRANSPORTER PERMEASE YTRF"/>
    <property type="match status" value="1"/>
</dbReference>
<dbReference type="NCBIfam" id="TIGR03434">
    <property type="entry name" value="ADOP"/>
    <property type="match status" value="1"/>
</dbReference>
<evidence type="ECO:0000313" key="10">
    <source>
        <dbReference type="EMBL" id="ABJ85659.1"/>
    </source>
</evidence>
<feature type="domain" description="ABC3 transporter permease C-terminal" evidence="8">
    <location>
        <begin position="324"/>
        <end position="442"/>
    </location>
</feature>
<feature type="transmembrane region" description="Helical" evidence="7">
    <location>
        <begin position="320"/>
        <end position="341"/>
    </location>
</feature>
<protein>
    <recommendedName>
        <fullName evidence="11">Permease</fullName>
    </recommendedName>
</protein>
<feature type="transmembrane region" description="Helical" evidence="7">
    <location>
        <begin position="463"/>
        <end position="484"/>
    </location>
</feature>
<keyword evidence="3 7" id="KW-0812">Transmembrane</keyword>
<organism evidence="10">
    <name type="scientific">Solibacter usitatus (strain Ellin6076)</name>
    <dbReference type="NCBI Taxonomy" id="234267"/>
    <lineage>
        <taxon>Bacteria</taxon>
        <taxon>Pseudomonadati</taxon>
        <taxon>Acidobacteriota</taxon>
        <taxon>Terriglobia</taxon>
        <taxon>Bryobacterales</taxon>
        <taxon>Solibacteraceae</taxon>
        <taxon>Candidatus Solibacter</taxon>
    </lineage>
</organism>
<evidence type="ECO:0000256" key="1">
    <source>
        <dbReference type="ARBA" id="ARBA00004651"/>
    </source>
</evidence>
<feature type="domain" description="ABC3 transporter permease C-terminal" evidence="8">
    <location>
        <begin position="726"/>
        <end position="839"/>
    </location>
</feature>
<dbReference type="InterPro" id="IPR017800">
    <property type="entry name" value="ADOP"/>
</dbReference>
<dbReference type="OrthoDB" id="101889at2"/>
<feature type="transmembrane region" description="Helical" evidence="7">
    <location>
        <begin position="373"/>
        <end position="394"/>
    </location>
</feature>
<evidence type="ECO:0000256" key="6">
    <source>
        <dbReference type="ARBA" id="ARBA00038076"/>
    </source>
</evidence>
<dbReference type="STRING" id="234267.Acid_4700"/>
<reference evidence="10" key="1">
    <citation type="submission" date="2006-10" db="EMBL/GenBank/DDBJ databases">
        <title>Complete sequence of Solibacter usitatus Ellin6076.</title>
        <authorList>
            <consortium name="US DOE Joint Genome Institute"/>
            <person name="Copeland A."/>
            <person name="Lucas S."/>
            <person name="Lapidus A."/>
            <person name="Barry K."/>
            <person name="Detter J.C."/>
            <person name="Glavina del Rio T."/>
            <person name="Hammon N."/>
            <person name="Israni S."/>
            <person name="Dalin E."/>
            <person name="Tice H."/>
            <person name="Pitluck S."/>
            <person name="Thompson L.S."/>
            <person name="Brettin T."/>
            <person name="Bruce D."/>
            <person name="Han C."/>
            <person name="Tapia R."/>
            <person name="Gilna P."/>
            <person name="Schmutz J."/>
            <person name="Larimer F."/>
            <person name="Land M."/>
            <person name="Hauser L."/>
            <person name="Kyrpides N."/>
            <person name="Mikhailova N."/>
            <person name="Janssen P.H."/>
            <person name="Kuske C.R."/>
            <person name="Richardson P."/>
        </authorList>
    </citation>
    <scope>NUCLEOTIDE SEQUENCE</scope>
    <source>
        <strain evidence="10">Ellin6076</strain>
    </source>
</reference>
<feature type="domain" description="MacB-like periplasmic core" evidence="9">
    <location>
        <begin position="55"/>
        <end position="283"/>
    </location>
</feature>
<accession>Q01XF6</accession>
<evidence type="ECO:0000256" key="5">
    <source>
        <dbReference type="ARBA" id="ARBA00023136"/>
    </source>
</evidence>
<evidence type="ECO:0000256" key="4">
    <source>
        <dbReference type="ARBA" id="ARBA00022989"/>
    </source>
</evidence>
<feature type="transmembrane region" description="Helical" evidence="7">
    <location>
        <begin position="776"/>
        <end position="798"/>
    </location>
</feature>
<dbReference type="InterPro" id="IPR050250">
    <property type="entry name" value="Macrolide_Exporter_MacB"/>
</dbReference>
<keyword evidence="4 7" id="KW-1133">Transmembrane helix</keyword>
<sequence>MDRMVGERMADEPEALLWLPLLADVLRNAPREHLHILRRDLHHSLRLFARAPGFTATALLALALGIGAAVTIFTLIDTVLIRSLPFGEAERLVYMWTPLPRYHSLPRELGPSFADVLAWRSAGKSFAGITALEQRTMTVNTGGDPILVPGAIVLGNFFEIMRAVPLMGRTIDVNDDRPGKDRVAVISYAFWSSRFNRDPGVLGKGLQLGGRSHRIIGVMPPEFVYPHANDFPLASASLKRTDLWVPAGLSAQQEANRMMTCDAAIGRLRPGVSLGRAQAEMSALQSRLDPLNLPEMRGTQSLLVPLIETAVGPVRGLMRLLAGAVILVLLIACGNVANLLIARAATREHEMGVRTALGAPRSRLVRQILTESLLLSLTGGALGAFLCVAAVRVLARMNPGDIPRFDEISVNWRVLLFALLISVITGIVFGALPALASSRTNIVDLLREGGGRGIAGASTRVRYGLVVADVALAVVLLGGAVLFIRSYLYVQGEEKGFAPSTLTMSLTADLQSRVPPARIMAMSRTALERVAALPGVVSAGATNTLPLSHHESTSTFRVEGYDNRPNQTAGWRQVAGDFFGAMQIPLIAGRYLTSDDIPDQPASVPHAVVVNETFARMYFPGRSAIGGRVQRGAPGAVWSTIVGVVADVRHSNLETPPTPTLYQPSWSNVSSLAIRTTLPPDAMVSAVRHAVRESGLPFLLADIQTMRDRTSEAGARRRFQTVLLAAFAAIAVFLALVGLYGLLSYAVRQRTAEIGVRMALGAQRSQVVGMVLRDGLLLTAAGLLIGLPVAGTVARWSASLLYGIHVLDPVTFIAVPVLMIAAAALACVLPAWKASRVDPVSSLRHQ</sequence>
<evidence type="ECO:0000256" key="3">
    <source>
        <dbReference type="ARBA" id="ARBA00022692"/>
    </source>
</evidence>
<keyword evidence="2" id="KW-1003">Cell membrane</keyword>
<feature type="transmembrane region" description="Helical" evidence="7">
    <location>
        <begin position="810"/>
        <end position="832"/>
    </location>
</feature>
<dbReference type="GO" id="GO:0005886">
    <property type="term" value="C:plasma membrane"/>
    <property type="evidence" value="ECO:0007669"/>
    <property type="project" value="UniProtKB-SubCell"/>
</dbReference>
<dbReference type="Pfam" id="PF12704">
    <property type="entry name" value="MacB_PCD"/>
    <property type="match status" value="2"/>
</dbReference>
<feature type="transmembrane region" description="Helical" evidence="7">
    <location>
        <begin position="722"/>
        <end position="743"/>
    </location>
</feature>
<evidence type="ECO:0000259" key="8">
    <source>
        <dbReference type="Pfam" id="PF02687"/>
    </source>
</evidence>
<dbReference type="Pfam" id="PF02687">
    <property type="entry name" value="FtsX"/>
    <property type="match status" value="2"/>
</dbReference>
<dbReference type="PANTHER" id="PTHR30572">
    <property type="entry name" value="MEMBRANE COMPONENT OF TRANSPORTER-RELATED"/>
    <property type="match status" value="1"/>
</dbReference>
<dbReference type="HOGENOM" id="CLU_009433_1_0_0"/>
<dbReference type="InterPro" id="IPR025857">
    <property type="entry name" value="MacB_PCD"/>
</dbReference>
<evidence type="ECO:0008006" key="11">
    <source>
        <dbReference type="Google" id="ProtNLM"/>
    </source>
</evidence>
<dbReference type="AlphaFoldDB" id="Q01XF6"/>
<keyword evidence="5 7" id="KW-0472">Membrane</keyword>
<evidence type="ECO:0000259" key="9">
    <source>
        <dbReference type="Pfam" id="PF12704"/>
    </source>
</evidence>
<comment type="subcellular location">
    <subcellularLocation>
        <location evidence="1">Cell membrane</location>
        <topology evidence="1">Multi-pass membrane protein</topology>
    </subcellularLocation>
</comment>
<feature type="transmembrane region" description="Helical" evidence="7">
    <location>
        <begin position="51"/>
        <end position="76"/>
    </location>
</feature>
<evidence type="ECO:0000256" key="2">
    <source>
        <dbReference type="ARBA" id="ARBA00022475"/>
    </source>
</evidence>
<name>Q01XF6_SOLUE</name>
<dbReference type="InParanoid" id="Q01XF6"/>
<dbReference type="eggNOG" id="COG0577">
    <property type="taxonomic scope" value="Bacteria"/>
</dbReference>
<dbReference type="InterPro" id="IPR003838">
    <property type="entry name" value="ABC3_permease_C"/>
</dbReference>
<evidence type="ECO:0000256" key="7">
    <source>
        <dbReference type="SAM" id="Phobius"/>
    </source>
</evidence>
<feature type="transmembrane region" description="Helical" evidence="7">
    <location>
        <begin position="414"/>
        <end position="436"/>
    </location>
</feature>
<proteinExistence type="inferred from homology"/>
<dbReference type="EMBL" id="CP000473">
    <property type="protein sequence ID" value="ABJ85659.1"/>
    <property type="molecule type" value="Genomic_DNA"/>
</dbReference>
<comment type="similarity">
    <text evidence="6">Belongs to the ABC-4 integral membrane protein family.</text>
</comment>
<dbReference type="KEGG" id="sus:Acid_4700"/>
<dbReference type="GO" id="GO:0022857">
    <property type="term" value="F:transmembrane transporter activity"/>
    <property type="evidence" value="ECO:0007669"/>
    <property type="project" value="TreeGrafter"/>
</dbReference>
<feature type="domain" description="MacB-like periplasmic core" evidence="9">
    <location>
        <begin position="500"/>
        <end position="692"/>
    </location>
</feature>
<gene>
    <name evidence="10" type="ordered locus">Acid_4700</name>
</gene>